<feature type="compositionally biased region" description="Basic and acidic residues" evidence="1">
    <location>
        <begin position="109"/>
        <end position="132"/>
    </location>
</feature>
<reference evidence="2" key="1">
    <citation type="submission" date="2021-01" db="EMBL/GenBank/DDBJ databases">
        <authorList>
            <person name="Corre E."/>
            <person name="Pelletier E."/>
            <person name="Niang G."/>
            <person name="Scheremetjew M."/>
            <person name="Finn R."/>
            <person name="Kale V."/>
            <person name="Holt S."/>
            <person name="Cochrane G."/>
            <person name="Meng A."/>
            <person name="Brown T."/>
            <person name="Cohen L."/>
        </authorList>
    </citation>
    <scope>NUCLEOTIDE SEQUENCE</scope>
    <source>
        <strain evidence="2">CCAP 1951/1</strain>
    </source>
</reference>
<name>A0A7S1QVJ7_NEODS</name>
<protein>
    <submittedName>
        <fullName evidence="2">Uncharacterized protein</fullName>
    </submittedName>
</protein>
<feature type="region of interest" description="Disordered" evidence="1">
    <location>
        <begin position="88"/>
        <end position="179"/>
    </location>
</feature>
<dbReference type="AlphaFoldDB" id="A0A7S1QVJ7"/>
<gene>
    <name evidence="2" type="ORF">NDES1114_LOCUS32091</name>
</gene>
<evidence type="ECO:0000313" key="2">
    <source>
        <dbReference type="EMBL" id="CAD9149588.1"/>
    </source>
</evidence>
<organism evidence="2">
    <name type="scientific">Neobodo designis</name>
    <name type="common">Flagellated protozoan</name>
    <name type="synonym">Bodo designis</name>
    <dbReference type="NCBI Taxonomy" id="312471"/>
    <lineage>
        <taxon>Eukaryota</taxon>
        <taxon>Discoba</taxon>
        <taxon>Euglenozoa</taxon>
        <taxon>Kinetoplastea</taxon>
        <taxon>Metakinetoplastina</taxon>
        <taxon>Neobodonida</taxon>
        <taxon>Neobodo</taxon>
    </lineage>
</organism>
<feature type="compositionally biased region" description="Low complexity" evidence="1">
    <location>
        <begin position="98"/>
        <end position="108"/>
    </location>
</feature>
<proteinExistence type="predicted"/>
<evidence type="ECO:0000256" key="1">
    <source>
        <dbReference type="SAM" id="MobiDB-lite"/>
    </source>
</evidence>
<dbReference type="EMBL" id="HBGF01047984">
    <property type="protein sequence ID" value="CAD9149588.1"/>
    <property type="molecule type" value="Transcribed_RNA"/>
</dbReference>
<sequence length="179" mass="20021">MRSRDLVLNTPPELIAAAALSLASDNAMASLDRLNPEWPVVLGVVDRMALNVAIAQLRTVTGSSQRPMALLQAHHRNPAIQVITIKPQPVSSPTIRPASTAGAAALAAVRDKDRDRRDKRDKSKRDKSDKSGKKDKRDKKDKDKRDKRDKHDKRDKKSERDKHGKRRHRSDRGSDSDSI</sequence>
<accession>A0A7S1QVJ7</accession>